<feature type="compositionally biased region" description="Polar residues" evidence="5">
    <location>
        <begin position="1"/>
        <end position="16"/>
    </location>
</feature>
<feature type="region of interest" description="Disordered" evidence="5">
    <location>
        <begin position="1"/>
        <end position="23"/>
    </location>
</feature>
<reference evidence="8" key="1">
    <citation type="journal article" date="2019" name="Int. J. Syst. Evol. Microbiol.">
        <title>The Global Catalogue of Microorganisms (GCM) 10K type strain sequencing project: providing services to taxonomists for standard genome sequencing and annotation.</title>
        <authorList>
            <consortium name="The Broad Institute Genomics Platform"/>
            <consortium name="The Broad Institute Genome Sequencing Center for Infectious Disease"/>
            <person name="Wu L."/>
            <person name="Ma J."/>
        </authorList>
    </citation>
    <scope>NUCLEOTIDE SEQUENCE [LARGE SCALE GENOMIC DNA]</scope>
    <source>
        <strain evidence="8">CCM 7480</strain>
    </source>
</reference>
<keyword evidence="8" id="KW-1185">Reference proteome</keyword>
<dbReference type="SMART" id="SM00528">
    <property type="entry name" value="HNS"/>
    <property type="match status" value="1"/>
</dbReference>
<dbReference type="EMBL" id="JBHRVV010000002">
    <property type="protein sequence ID" value="MFC3461484.1"/>
    <property type="molecule type" value="Genomic_DNA"/>
</dbReference>
<organism evidence="7 8">
    <name type="scientific">Massilia haematophila</name>
    <dbReference type="NCBI Taxonomy" id="457923"/>
    <lineage>
        <taxon>Bacteria</taxon>
        <taxon>Pseudomonadati</taxon>
        <taxon>Pseudomonadota</taxon>
        <taxon>Betaproteobacteria</taxon>
        <taxon>Burkholderiales</taxon>
        <taxon>Oxalobacteraceae</taxon>
        <taxon>Telluria group</taxon>
        <taxon>Massilia</taxon>
    </lineage>
</organism>
<feature type="domain" description="DNA-binding protein H-NS-like C-terminal" evidence="6">
    <location>
        <begin position="2"/>
        <end position="40"/>
    </location>
</feature>
<accession>A0ABV7PQG0</accession>
<dbReference type="Proteomes" id="UP001595665">
    <property type="component" value="Unassembled WGS sequence"/>
</dbReference>
<comment type="subcellular location">
    <subcellularLocation>
        <location evidence="1">Cytoplasm</location>
        <location evidence="1">Nucleoid</location>
    </subcellularLocation>
</comment>
<dbReference type="InterPro" id="IPR027444">
    <property type="entry name" value="H-NS_C_dom"/>
</dbReference>
<keyword evidence="4" id="KW-0238">DNA-binding</keyword>
<dbReference type="PANTHER" id="PTHR38097">
    <property type="match status" value="1"/>
</dbReference>
<evidence type="ECO:0000313" key="8">
    <source>
        <dbReference type="Proteomes" id="UP001595665"/>
    </source>
</evidence>
<comment type="caution">
    <text evidence="7">The sequence shown here is derived from an EMBL/GenBank/DDBJ whole genome shotgun (WGS) entry which is preliminary data.</text>
</comment>
<evidence type="ECO:0000256" key="3">
    <source>
        <dbReference type="ARBA" id="ARBA00022490"/>
    </source>
</evidence>
<keyword evidence="3" id="KW-0963">Cytoplasm</keyword>
<gene>
    <name evidence="7" type="ORF">ACFOPH_25060</name>
</gene>
<dbReference type="InterPro" id="IPR037150">
    <property type="entry name" value="H-NS_C_dom_sf"/>
</dbReference>
<proteinExistence type="inferred from homology"/>
<dbReference type="PANTHER" id="PTHR38097:SF2">
    <property type="entry name" value="DNA-BINDING PROTEIN STPA"/>
    <property type="match status" value="1"/>
</dbReference>
<evidence type="ECO:0000256" key="1">
    <source>
        <dbReference type="ARBA" id="ARBA00004453"/>
    </source>
</evidence>
<evidence type="ECO:0000313" key="7">
    <source>
        <dbReference type="EMBL" id="MFC3461484.1"/>
    </source>
</evidence>
<evidence type="ECO:0000256" key="2">
    <source>
        <dbReference type="ARBA" id="ARBA00010610"/>
    </source>
</evidence>
<evidence type="ECO:0000256" key="4">
    <source>
        <dbReference type="ARBA" id="ARBA00023125"/>
    </source>
</evidence>
<name>A0ABV7PQG0_9BURK</name>
<dbReference type="RefSeq" id="WP_379738196.1">
    <property type="nucleotide sequence ID" value="NZ_JBHRVV010000002.1"/>
</dbReference>
<evidence type="ECO:0000256" key="5">
    <source>
        <dbReference type="SAM" id="MobiDB-lite"/>
    </source>
</evidence>
<dbReference type="Pfam" id="PF00816">
    <property type="entry name" value="Histone_HNS"/>
    <property type="match status" value="1"/>
</dbReference>
<protein>
    <submittedName>
        <fullName evidence="7">H-NS family nucleoid-associated regulatory protein</fullName>
    </submittedName>
</protein>
<comment type="similarity">
    <text evidence="2">Belongs to the histone-like protein H-NS family.</text>
</comment>
<dbReference type="SUPFAM" id="SSF81273">
    <property type="entry name" value="H-NS histone-like proteins"/>
    <property type="match status" value="1"/>
</dbReference>
<dbReference type="Gene3D" id="4.10.430.10">
    <property type="entry name" value="Histone-like protein H-NS, C-terminal domain"/>
    <property type="match status" value="1"/>
</dbReference>
<evidence type="ECO:0000259" key="6">
    <source>
        <dbReference type="SMART" id="SM00528"/>
    </source>
</evidence>
<sequence length="40" mass="4505">MQARYQNPADNAQTWTGRGRQPKWIAEGLAGGKSLDDFRI</sequence>